<protein>
    <recommendedName>
        <fullName evidence="2">Heterokaryon incompatibility domain-containing protein</fullName>
    </recommendedName>
</protein>
<keyword evidence="1" id="KW-0472">Membrane</keyword>
<feature type="domain" description="Heterokaryon incompatibility" evidence="2">
    <location>
        <begin position="24"/>
        <end position="120"/>
    </location>
</feature>
<dbReference type="EMBL" id="JAUJFL010000011">
    <property type="protein sequence ID" value="KAK2596401.1"/>
    <property type="molecule type" value="Genomic_DNA"/>
</dbReference>
<accession>A0AAD9S2F8</accession>
<keyword evidence="1" id="KW-1133">Transmembrane helix</keyword>
<evidence type="ECO:0000313" key="4">
    <source>
        <dbReference type="Proteomes" id="UP001265746"/>
    </source>
</evidence>
<sequence length="443" mass="50689">MRLLDTTSLEFHVGEHATFRHEGYATLSHRWVGQEITLDQFGSHVEELRSSARPLSPQLEKIRATCATARSKGIKWIWIDSCCIDKRDMVELTESINSMYKWYRDSVLCIVYLYDVKKNDAVSITNPHIFNRIDRDEPSEWFSRGWTLQELLAPREMEFYDKEWTYMGTKKDMKTSLGKVTGINEIYLSGQVHFRKACIAVKMSWMARRKTTRREDVAYSMVGLFGITMTPVYGEGHGAFARLQEILMSWSSMDESLFAWKMPAVDAGDQYKYSSDPWQSGEWGLLAPSPEWFADCGAIMTFEHKPPRRGLFTMSPNGIQAPVGRIALTPEVECLLCMAWFGFVYGVVFGILPCIYYRRLVKKVSNEEFAFKLQCFEPDAAGNCYELEPVEIYLRPIARVEDFPPSDAPIISLKRVRCTEFGRASEPIKAKTGLVPQPSAADL</sequence>
<dbReference type="InterPro" id="IPR010730">
    <property type="entry name" value="HET"/>
</dbReference>
<proteinExistence type="predicted"/>
<keyword evidence="4" id="KW-1185">Reference proteome</keyword>
<organism evidence="3 4">
    <name type="scientific">Phomopsis amygdali</name>
    <name type="common">Fusicoccum amygdali</name>
    <dbReference type="NCBI Taxonomy" id="1214568"/>
    <lineage>
        <taxon>Eukaryota</taxon>
        <taxon>Fungi</taxon>
        <taxon>Dikarya</taxon>
        <taxon>Ascomycota</taxon>
        <taxon>Pezizomycotina</taxon>
        <taxon>Sordariomycetes</taxon>
        <taxon>Sordariomycetidae</taxon>
        <taxon>Diaporthales</taxon>
        <taxon>Diaporthaceae</taxon>
        <taxon>Diaporthe</taxon>
    </lineage>
</organism>
<dbReference type="Pfam" id="PF06985">
    <property type="entry name" value="HET"/>
    <property type="match status" value="1"/>
</dbReference>
<gene>
    <name evidence="3" type="ORF">N8I77_013293</name>
</gene>
<comment type="caution">
    <text evidence="3">The sequence shown here is derived from an EMBL/GenBank/DDBJ whole genome shotgun (WGS) entry which is preliminary data.</text>
</comment>
<evidence type="ECO:0000313" key="3">
    <source>
        <dbReference type="EMBL" id="KAK2596401.1"/>
    </source>
</evidence>
<keyword evidence="1" id="KW-0812">Transmembrane</keyword>
<name>A0AAD9S2F8_PHOAM</name>
<dbReference type="Proteomes" id="UP001265746">
    <property type="component" value="Unassembled WGS sequence"/>
</dbReference>
<feature type="transmembrane region" description="Helical" evidence="1">
    <location>
        <begin position="338"/>
        <end position="357"/>
    </location>
</feature>
<dbReference type="AlphaFoldDB" id="A0AAD9S2F8"/>
<reference evidence="3" key="1">
    <citation type="submission" date="2023-06" db="EMBL/GenBank/DDBJ databases">
        <authorList>
            <person name="Noh H."/>
        </authorList>
    </citation>
    <scope>NUCLEOTIDE SEQUENCE</scope>
    <source>
        <strain evidence="3">DUCC20226</strain>
    </source>
</reference>
<evidence type="ECO:0000256" key="1">
    <source>
        <dbReference type="SAM" id="Phobius"/>
    </source>
</evidence>
<dbReference type="PANTHER" id="PTHR10622">
    <property type="entry name" value="HET DOMAIN-CONTAINING PROTEIN"/>
    <property type="match status" value="1"/>
</dbReference>
<dbReference type="PANTHER" id="PTHR10622:SF10">
    <property type="entry name" value="HET DOMAIN-CONTAINING PROTEIN"/>
    <property type="match status" value="1"/>
</dbReference>
<evidence type="ECO:0000259" key="2">
    <source>
        <dbReference type="Pfam" id="PF06985"/>
    </source>
</evidence>